<proteinExistence type="predicted"/>
<gene>
    <name evidence="3" type="ORF">HNP33_003240</name>
</gene>
<reference evidence="3 4" key="1">
    <citation type="submission" date="2020-08" db="EMBL/GenBank/DDBJ databases">
        <title>Functional genomics of gut bacteria from endangered species of beetles.</title>
        <authorList>
            <person name="Carlos-Shanley C."/>
        </authorList>
    </citation>
    <scope>NUCLEOTIDE SEQUENCE [LARGE SCALE GENOMIC DNA]</scope>
    <source>
        <strain evidence="3 4">S00124</strain>
    </source>
</reference>
<dbReference type="Pfam" id="PF01345">
    <property type="entry name" value="DUF11"/>
    <property type="match status" value="2"/>
</dbReference>
<dbReference type="InterPro" id="IPR051172">
    <property type="entry name" value="Chlamydia_OmcB"/>
</dbReference>
<name>A0ABR6RIX6_9BURK</name>
<dbReference type="PANTHER" id="PTHR34819:SF3">
    <property type="entry name" value="CELL SURFACE PROTEIN"/>
    <property type="match status" value="1"/>
</dbReference>
<feature type="domain" description="SpaA-like prealbumin fold" evidence="2">
    <location>
        <begin position="123"/>
        <end position="235"/>
    </location>
</feature>
<dbReference type="Pfam" id="PF24514">
    <property type="entry name" value="SpaA_4"/>
    <property type="match status" value="1"/>
</dbReference>
<dbReference type="RefSeq" id="WP_184710120.1">
    <property type="nucleotide sequence ID" value="NZ_JACHKZ010000023.1"/>
</dbReference>
<protein>
    <submittedName>
        <fullName evidence="3">Repeat protein (TIGR01451 family)</fullName>
    </submittedName>
</protein>
<dbReference type="InterPro" id="IPR055371">
    <property type="entry name" value="SpaA_PFL_dom_4"/>
</dbReference>
<comment type="caution">
    <text evidence="3">The sequence shown here is derived from an EMBL/GenBank/DDBJ whole genome shotgun (WGS) entry which is preliminary data.</text>
</comment>
<dbReference type="NCBIfam" id="TIGR01451">
    <property type="entry name" value="B_ant_repeat"/>
    <property type="match status" value="1"/>
</dbReference>
<sequence>MTYTFSPAVPANRVAFIIFDVGVGTNIPPAYTPTLTLSVTGGASPSSFSFSSLLDNTNSPMNPLTYTPATGVFSKTSSVSTVRESGAVVGNSNALVSSLTVTTAGLDALDLVGYGLPSIPTCITTRKISVGGTGSFSFANTNLSTLNTVLTTTAMQSPVDSVASFVPDPASAVSITESVSSSPPGWRLAGASCTDANSGVTGNIGAFGLRSGNTLTVSPGQLSPIANITCTLTNSFLVAVDDTQTTPMNIPVNGIMPIFSNDTGGGISLSALDGSVCTSFPCIRNIANGTIAVDASGNYLFSPSAGFTGVASIPYEIIDAAGLTATANIVITVTPVPQLSLTKASNGPWSVQQSGAFYSLRVANSGSAATTGVITVRDSLPAGLSASDGIYGGWSCQTSGGEVICTSDISISVGATATIHLPVSVDASAVPGVVNQASVGGGGDPFNGGNPPAPGSCPAGDSHCAKVATVVNAQANLNIAKTNGVSAVASGSFVTYTVTISNPGSTSVNGLSWSDSAGSGLSDLAITGQSADGKGSESGLCVNLACTGISLVGGGSVTYTVMARVTGAVGSKAENSAVLIGGHCIADGPCISTDSDPIEPVNALPVPARSTPTYVILALAILLLAGSRLHASKARQSQA</sequence>
<evidence type="ECO:0000259" key="1">
    <source>
        <dbReference type="Pfam" id="PF01345"/>
    </source>
</evidence>
<evidence type="ECO:0000313" key="4">
    <source>
        <dbReference type="Proteomes" id="UP000562492"/>
    </source>
</evidence>
<evidence type="ECO:0000313" key="3">
    <source>
        <dbReference type="EMBL" id="MBB6579130.1"/>
    </source>
</evidence>
<dbReference type="PANTHER" id="PTHR34819">
    <property type="entry name" value="LARGE CYSTEINE-RICH PERIPLASMIC PROTEIN OMCB"/>
    <property type="match status" value="1"/>
</dbReference>
<feature type="domain" description="DUF11" evidence="1">
    <location>
        <begin position="477"/>
        <end position="577"/>
    </location>
</feature>
<dbReference type="InterPro" id="IPR047589">
    <property type="entry name" value="DUF11_rpt"/>
</dbReference>
<dbReference type="InterPro" id="IPR001434">
    <property type="entry name" value="OmcB-like_DUF11"/>
</dbReference>
<keyword evidence="4" id="KW-1185">Reference proteome</keyword>
<dbReference type="Proteomes" id="UP000562492">
    <property type="component" value="Unassembled WGS sequence"/>
</dbReference>
<organism evidence="3 4">
    <name type="scientific">Comamonas odontotermitis</name>
    <dbReference type="NCBI Taxonomy" id="379895"/>
    <lineage>
        <taxon>Bacteria</taxon>
        <taxon>Pseudomonadati</taxon>
        <taxon>Pseudomonadota</taxon>
        <taxon>Betaproteobacteria</taxon>
        <taxon>Burkholderiales</taxon>
        <taxon>Comamonadaceae</taxon>
        <taxon>Comamonas</taxon>
    </lineage>
</organism>
<dbReference type="EMBL" id="JACHKZ010000023">
    <property type="protein sequence ID" value="MBB6579130.1"/>
    <property type="molecule type" value="Genomic_DNA"/>
</dbReference>
<accession>A0ABR6RIX6</accession>
<feature type="domain" description="DUF11" evidence="1">
    <location>
        <begin position="339"/>
        <end position="441"/>
    </location>
</feature>
<evidence type="ECO:0000259" key="2">
    <source>
        <dbReference type="Pfam" id="PF24514"/>
    </source>
</evidence>
<dbReference type="Gene3D" id="2.60.40.3440">
    <property type="match status" value="1"/>
</dbReference>
<dbReference type="Pfam" id="PF17963">
    <property type="entry name" value="Big_9"/>
    <property type="match status" value="1"/>
</dbReference>